<evidence type="ECO:0000313" key="1">
    <source>
        <dbReference type="EMBL" id="KAJ0092209.1"/>
    </source>
</evidence>
<dbReference type="EMBL" id="CM047903">
    <property type="protein sequence ID" value="KAJ0092209.1"/>
    <property type="molecule type" value="Genomic_DNA"/>
</dbReference>
<comment type="caution">
    <text evidence="1">The sequence shown here is derived from an EMBL/GenBank/DDBJ whole genome shotgun (WGS) entry which is preliminary data.</text>
</comment>
<name>A0ACC1AZV2_9ROSI</name>
<evidence type="ECO:0000313" key="2">
    <source>
        <dbReference type="Proteomes" id="UP001164250"/>
    </source>
</evidence>
<reference evidence="2" key="1">
    <citation type="journal article" date="2023" name="G3 (Bethesda)">
        <title>Genome assembly and association tests identify interacting loci associated with vigor, precocity, and sex in interspecific pistachio rootstocks.</title>
        <authorList>
            <person name="Palmer W."/>
            <person name="Jacygrad E."/>
            <person name="Sagayaradj S."/>
            <person name="Cavanaugh K."/>
            <person name="Han R."/>
            <person name="Bertier L."/>
            <person name="Beede B."/>
            <person name="Kafkas S."/>
            <person name="Golino D."/>
            <person name="Preece J."/>
            <person name="Michelmore R."/>
        </authorList>
    </citation>
    <scope>NUCLEOTIDE SEQUENCE [LARGE SCALE GENOMIC DNA]</scope>
</reference>
<accession>A0ACC1AZV2</accession>
<organism evidence="1 2">
    <name type="scientific">Pistacia atlantica</name>
    <dbReference type="NCBI Taxonomy" id="434234"/>
    <lineage>
        <taxon>Eukaryota</taxon>
        <taxon>Viridiplantae</taxon>
        <taxon>Streptophyta</taxon>
        <taxon>Embryophyta</taxon>
        <taxon>Tracheophyta</taxon>
        <taxon>Spermatophyta</taxon>
        <taxon>Magnoliopsida</taxon>
        <taxon>eudicotyledons</taxon>
        <taxon>Gunneridae</taxon>
        <taxon>Pentapetalae</taxon>
        <taxon>rosids</taxon>
        <taxon>malvids</taxon>
        <taxon>Sapindales</taxon>
        <taxon>Anacardiaceae</taxon>
        <taxon>Pistacia</taxon>
    </lineage>
</organism>
<proteinExistence type="predicted"/>
<keyword evidence="2" id="KW-1185">Reference proteome</keyword>
<dbReference type="Proteomes" id="UP001164250">
    <property type="component" value="Chromosome 7"/>
</dbReference>
<protein>
    <submittedName>
        <fullName evidence="1">Uncharacterized protein</fullName>
    </submittedName>
</protein>
<sequence>MGSFAIHLFTLFLLVILLPNCDALNLEDPVEVHVRNDLVPSVKVIAHCKSKNSDLGERILSYHDSYNFRFRPNFWGTTRFYCSFAWENELHWFDIYKFNRDQSTGKSCQWKITRKGPCMFNREMNYKICYIWNN</sequence>
<gene>
    <name evidence="1" type="ORF">Patl1_25850</name>
</gene>